<reference evidence="1" key="1">
    <citation type="journal article" date="2014" name="Front. Microbiol.">
        <title>High frequency of phylogenetically diverse reductive dehalogenase-homologous genes in deep subseafloor sedimentary metagenomes.</title>
        <authorList>
            <person name="Kawai M."/>
            <person name="Futagami T."/>
            <person name="Toyoda A."/>
            <person name="Takaki Y."/>
            <person name="Nishi S."/>
            <person name="Hori S."/>
            <person name="Arai W."/>
            <person name="Tsubouchi T."/>
            <person name="Morono Y."/>
            <person name="Uchiyama I."/>
            <person name="Ito T."/>
            <person name="Fujiyama A."/>
            <person name="Inagaki F."/>
            <person name="Takami H."/>
        </authorList>
    </citation>
    <scope>NUCLEOTIDE SEQUENCE</scope>
    <source>
        <strain evidence="1">Expedition CK06-06</strain>
    </source>
</reference>
<feature type="non-terminal residue" evidence="1">
    <location>
        <position position="1"/>
    </location>
</feature>
<comment type="caution">
    <text evidence="1">The sequence shown here is derived from an EMBL/GenBank/DDBJ whole genome shotgun (WGS) entry which is preliminary data.</text>
</comment>
<accession>X1IE55</accession>
<evidence type="ECO:0000313" key="1">
    <source>
        <dbReference type="EMBL" id="GAH80696.1"/>
    </source>
</evidence>
<gene>
    <name evidence="1" type="ORF">S03H2_61075</name>
</gene>
<proteinExistence type="predicted"/>
<dbReference type="EMBL" id="BARU01039401">
    <property type="protein sequence ID" value="GAH80696.1"/>
    <property type="molecule type" value="Genomic_DNA"/>
</dbReference>
<protein>
    <submittedName>
        <fullName evidence="1">Uncharacterized protein</fullName>
    </submittedName>
</protein>
<organism evidence="1">
    <name type="scientific">marine sediment metagenome</name>
    <dbReference type="NCBI Taxonomy" id="412755"/>
    <lineage>
        <taxon>unclassified sequences</taxon>
        <taxon>metagenomes</taxon>
        <taxon>ecological metagenomes</taxon>
    </lineage>
</organism>
<sequence length="46" mass="5285">VIIILAVAAQLAVEGKTPPGWFIPFIVFASEWFIERPILHIKRRIK</sequence>
<dbReference type="AlphaFoldDB" id="X1IE55"/>
<name>X1IE55_9ZZZZ</name>